<keyword evidence="3" id="KW-1185">Reference proteome</keyword>
<dbReference type="InterPro" id="IPR010622">
    <property type="entry name" value="FAST_Leu-rich"/>
</dbReference>
<dbReference type="FunCoup" id="A0A6J0B4G3">
    <property type="interactions" value="928"/>
</dbReference>
<evidence type="ECO:0000259" key="2">
    <source>
        <dbReference type="PROSITE" id="PS51286"/>
    </source>
</evidence>
<dbReference type="RefSeq" id="XP_015509969.1">
    <property type="nucleotide sequence ID" value="XM_015654483.2"/>
</dbReference>
<protein>
    <submittedName>
        <fullName evidence="4">FAST kinase domain-containing protein 4 isoform X1</fullName>
    </submittedName>
</protein>
<dbReference type="GeneID" id="107217109"/>
<dbReference type="Pfam" id="PF08373">
    <property type="entry name" value="RAP"/>
    <property type="match status" value="1"/>
</dbReference>
<name>A0A6J0B4G3_NEOLC</name>
<feature type="domain" description="RAP" evidence="2">
    <location>
        <begin position="492"/>
        <end position="550"/>
    </location>
</feature>
<reference evidence="4" key="1">
    <citation type="submission" date="2025-08" db="UniProtKB">
        <authorList>
            <consortium name="RefSeq"/>
        </authorList>
    </citation>
    <scope>IDENTIFICATION</scope>
    <source>
        <tissue evidence="4">Thorax and Abdomen</tissue>
    </source>
</reference>
<dbReference type="Proteomes" id="UP000829291">
    <property type="component" value="Chromosome 1"/>
</dbReference>
<dbReference type="KEGG" id="nlo:107217109"/>
<keyword evidence="4" id="KW-0418">Kinase</keyword>
<dbReference type="Pfam" id="PF08368">
    <property type="entry name" value="FAST_2"/>
    <property type="match status" value="1"/>
</dbReference>
<keyword evidence="4" id="KW-0808">Transferase</keyword>
<dbReference type="SMART" id="SM00952">
    <property type="entry name" value="RAP"/>
    <property type="match status" value="1"/>
</dbReference>
<dbReference type="OrthoDB" id="6501018at2759"/>
<sequence length="561" mass="62286">MAMLQFGGTMCNVVTRFAPRTIWRINSQQLLTLSSSAAPVPDIASIVDKQPKKPVQQQTSTKQSKPKLKSENKLVEAAFAAILNDTKTVADRSSKSSIRKDISEANTIDKLLSIAGNEKISQRDGLNIMSILSEWINAKTITPADFEKDPRFLSLCKQLAGQAEQSTTSKPHEHGDLKTVLSLAGDDEAAKLISTLSLAQMTQVLTTLAHKRRRSLPILRSLSYHISRSTEKMNVKECADILFSLAVLNFPDEVLMEKVSSELIIRIPENNGTAVIGSVVTSLGFLRYKNTELLDALCEWILAEPRSLKPQYITSLLLTLATVQHIPFNMTELHKAFIKPLKETDVSASEIWLDVVWATVILGIADPVQVACTLNSVFIQKLTDLQCLTVPRKVKLLNVNAAAKLLIPNYTGPFLNEDLNSDETFINRPKEKQLYVTSVHDTLSNLFASSTCLKINENTGMGFIIDAECYVDDKCNPLPIGQAAKHSNATRLAVISLYYNDFCRGVQECVGLYSLIIRLLQAKGYKVVLVPYTEFNPQDKLVTRVKYLKEKIRLTVQSSST</sequence>
<dbReference type="InParanoid" id="A0A6J0B4G3"/>
<dbReference type="Pfam" id="PF06743">
    <property type="entry name" value="FAST_1"/>
    <property type="match status" value="1"/>
</dbReference>
<dbReference type="PROSITE" id="PS51286">
    <property type="entry name" value="RAP"/>
    <property type="match status" value="1"/>
</dbReference>
<organism evidence="4">
    <name type="scientific">Neodiprion lecontei</name>
    <name type="common">Redheaded pine sawfly</name>
    <dbReference type="NCBI Taxonomy" id="441921"/>
    <lineage>
        <taxon>Eukaryota</taxon>
        <taxon>Metazoa</taxon>
        <taxon>Ecdysozoa</taxon>
        <taxon>Arthropoda</taxon>
        <taxon>Hexapoda</taxon>
        <taxon>Insecta</taxon>
        <taxon>Pterygota</taxon>
        <taxon>Neoptera</taxon>
        <taxon>Endopterygota</taxon>
        <taxon>Hymenoptera</taxon>
        <taxon>Tenthredinoidea</taxon>
        <taxon>Diprionidae</taxon>
        <taxon>Diprioninae</taxon>
        <taxon>Neodiprion</taxon>
    </lineage>
</organism>
<dbReference type="InterPro" id="IPR013579">
    <property type="entry name" value="FAST_2"/>
</dbReference>
<gene>
    <name evidence="4" type="primary">LOC107217109</name>
</gene>
<evidence type="ECO:0000313" key="3">
    <source>
        <dbReference type="Proteomes" id="UP000829291"/>
    </source>
</evidence>
<feature type="region of interest" description="Disordered" evidence="1">
    <location>
        <begin position="47"/>
        <end position="69"/>
    </location>
</feature>
<accession>A0A6J0B4G3</accession>
<dbReference type="InterPro" id="IPR013584">
    <property type="entry name" value="RAP"/>
</dbReference>
<proteinExistence type="predicted"/>
<evidence type="ECO:0000256" key="1">
    <source>
        <dbReference type="SAM" id="MobiDB-lite"/>
    </source>
</evidence>
<feature type="compositionally biased region" description="Low complexity" evidence="1">
    <location>
        <begin position="53"/>
        <end position="63"/>
    </location>
</feature>
<dbReference type="AlphaFoldDB" id="A0A6J0B4G3"/>
<evidence type="ECO:0000313" key="4">
    <source>
        <dbReference type="RefSeq" id="XP_015509969.1"/>
    </source>
</evidence>
<dbReference type="GO" id="GO:0044528">
    <property type="term" value="P:regulation of mitochondrial mRNA stability"/>
    <property type="evidence" value="ECO:0007669"/>
    <property type="project" value="InterPro"/>
</dbReference>